<comment type="caution">
    <text evidence="1">The sequence shown here is derived from an EMBL/GenBank/DDBJ whole genome shotgun (WGS) entry which is preliminary data.</text>
</comment>
<sequence>METELGLLEKQVEEAELITGSTKKDVIALIERLKQTLRNYCLQPEHADEVIKRPIEQLNGIINFVEKVSDDSIQEKIQSINAQTPLITHRLDVMKGIEDLKSSIKVDDLTKVVKSEDKIDEFTENYTKLNVTLAGLNSVHSKQQKIMDSLFNYIDEKITELEQEKAR</sequence>
<gene>
    <name evidence="1" type="ORF">BOKJ2_LOCUS1446</name>
</gene>
<dbReference type="AlphaFoldDB" id="A0A811JUF0"/>
<dbReference type="OrthoDB" id="5801371at2759"/>
<organism evidence="1 2">
    <name type="scientific">Bursaphelenchus okinawaensis</name>
    <dbReference type="NCBI Taxonomy" id="465554"/>
    <lineage>
        <taxon>Eukaryota</taxon>
        <taxon>Metazoa</taxon>
        <taxon>Ecdysozoa</taxon>
        <taxon>Nematoda</taxon>
        <taxon>Chromadorea</taxon>
        <taxon>Rhabditida</taxon>
        <taxon>Tylenchina</taxon>
        <taxon>Tylenchomorpha</taxon>
        <taxon>Aphelenchoidea</taxon>
        <taxon>Aphelenchoididae</taxon>
        <taxon>Bursaphelenchus</taxon>
    </lineage>
</organism>
<protein>
    <submittedName>
        <fullName evidence="1">Uncharacterized protein</fullName>
    </submittedName>
</protein>
<dbReference type="Proteomes" id="UP000614601">
    <property type="component" value="Unassembled WGS sequence"/>
</dbReference>
<keyword evidence="2" id="KW-1185">Reference proteome</keyword>
<name>A0A811JUF0_9BILA</name>
<evidence type="ECO:0000313" key="2">
    <source>
        <dbReference type="Proteomes" id="UP000614601"/>
    </source>
</evidence>
<proteinExistence type="predicted"/>
<dbReference type="EMBL" id="CAJFCW020000001">
    <property type="protein sequence ID" value="CAG9083024.1"/>
    <property type="molecule type" value="Genomic_DNA"/>
</dbReference>
<accession>A0A811JUF0</accession>
<dbReference type="EMBL" id="CAJFDH010000001">
    <property type="protein sequence ID" value="CAD5206762.1"/>
    <property type="molecule type" value="Genomic_DNA"/>
</dbReference>
<evidence type="ECO:0000313" key="1">
    <source>
        <dbReference type="EMBL" id="CAD5206762.1"/>
    </source>
</evidence>
<dbReference type="Proteomes" id="UP000783686">
    <property type="component" value="Unassembled WGS sequence"/>
</dbReference>
<reference evidence="1" key="1">
    <citation type="submission" date="2020-09" db="EMBL/GenBank/DDBJ databases">
        <authorList>
            <person name="Kikuchi T."/>
        </authorList>
    </citation>
    <scope>NUCLEOTIDE SEQUENCE</scope>
    <source>
        <strain evidence="1">SH1</strain>
    </source>
</reference>